<dbReference type="InParanoid" id="A0A7R8YMA7"/>
<name>A0A7R8YMA7_HERIL</name>
<organism evidence="1 2">
    <name type="scientific">Hermetia illucens</name>
    <name type="common">Black soldier fly</name>
    <dbReference type="NCBI Taxonomy" id="343691"/>
    <lineage>
        <taxon>Eukaryota</taxon>
        <taxon>Metazoa</taxon>
        <taxon>Ecdysozoa</taxon>
        <taxon>Arthropoda</taxon>
        <taxon>Hexapoda</taxon>
        <taxon>Insecta</taxon>
        <taxon>Pterygota</taxon>
        <taxon>Neoptera</taxon>
        <taxon>Endopterygota</taxon>
        <taxon>Diptera</taxon>
        <taxon>Brachycera</taxon>
        <taxon>Stratiomyomorpha</taxon>
        <taxon>Stratiomyidae</taxon>
        <taxon>Hermetiinae</taxon>
        <taxon>Hermetia</taxon>
    </lineage>
</organism>
<sequence>MNWKIANISFQNFDAIIGMDILVALGASIDISRSELKINGNVIPFGTDIPTQIIQEFSNAIDNIETQIDQQPDPNTHSIEEVELIEKIKNEFHDLEYDSNKKLTFNHEIKHTFKFKTGEPIYQRTYRLSFHTKDFTKIQIKEDLAQGIIQSSSSPYNSPVLVVPKKGDTYRSWYSQQFSQYLSMAQEKIDKLSELVLNNQAHTLHRNILSDPELLAYELTPLKLEHIKTDILIEPHKLVIFVEIPLELAELPIYQIFPIPNNEDFQLVMDVPFAKFISKTSVIYPDGSSLPIHDKCILSIITGKPNNCTLIKNSQESISQISNTMFSLMNIQDKYLQTFCNESKSVLLQSNNSKIKVAWVQDLLDALPTLERKENNPQVNKYKTKNMDFKTITAHISSLPNFMGDQHDLHIFIGSIDSIQKMIQTFSEDQQTLINYQIMGKLLGKPKEVVNALPSTQWTSIKGALLLHFDEPESESRLMEKILAAQFTTPAELYEYVSHNRRYPLDKPFIMSTIHKKEEIRYGLKTEFPSEFRTKHYIGWKLIDFVSNTFDCIIGQNALSGTQAILDFSKNIITINNISLSFIQEGENYSMIANEVSNILNKESSEIPEISVNPNNETNYTTEENLMIERIKDEFADIQYDKHKKLTFTHEIKHELKLTTSEPIYQQNYRYPYFLRDFVKRQIKEDLEQGIIVPSKSPYNSPVWVVPKKSNEHSSVTTVTTMGDPSSGTKRRKTIEEVLEPRDASEDELAMSSDIHCYPDEADEVSPRDVAHEHPEEDDVQRLRSENRMLLTLIVQQKEQIFGLN</sequence>
<accession>A0A7R8YMA7</accession>
<protein>
    <submittedName>
        <fullName evidence="1">Uncharacterized protein</fullName>
    </submittedName>
</protein>
<keyword evidence="2" id="KW-1185">Reference proteome</keyword>
<proteinExistence type="predicted"/>
<dbReference type="InterPro" id="IPR032567">
    <property type="entry name" value="RTL1-rel"/>
</dbReference>
<dbReference type="PANTHER" id="PTHR15503">
    <property type="entry name" value="LDOC1 RELATED"/>
    <property type="match status" value="1"/>
</dbReference>
<dbReference type="OrthoDB" id="420169at2759"/>
<dbReference type="GO" id="GO:0071897">
    <property type="term" value="P:DNA biosynthetic process"/>
    <property type="evidence" value="ECO:0007669"/>
    <property type="project" value="UniProtKB-ARBA"/>
</dbReference>
<dbReference type="InterPro" id="IPR043502">
    <property type="entry name" value="DNA/RNA_pol_sf"/>
</dbReference>
<evidence type="ECO:0000313" key="1">
    <source>
        <dbReference type="EMBL" id="CAD7078348.1"/>
    </source>
</evidence>
<dbReference type="Proteomes" id="UP000594454">
    <property type="component" value="Chromosome 1"/>
</dbReference>
<dbReference type="SUPFAM" id="SSF56672">
    <property type="entry name" value="DNA/RNA polymerases"/>
    <property type="match status" value="2"/>
</dbReference>
<dbReference type="Gene3D" id="3.10.10.10">
    <property type="entry name" value="HIV Type 1 Reverse Transcriptase, subunit A, domain 1"/>
    <property type="match status" value="2"/>
</dbReference>
<dbReference type="EMBL" id="LR899009">
    <property type="protein sequence ID" value="CAD7078348.1"/>
    <property type="molecule type" value="Genomic_DNA"/>
</dbReference>
<dbReference type="AlphaFoldDB" id="A0A7R8YMA7"/>
<reference evidence="1 2" key="1">
    <citation type="submission" date="2020-11" db="EMBL/GenBank/DDBJ databases">
        <authorList>
            <person name="Wallbank WR R."/>
            <person name="Pardo Diaz C."/>
            <person name="Kozak K."/>
            <person name="Martin S."/>
            <person name="Jiggins C."/>
            <person name="Moest M."/>
            <person name="Warren A I."/>
            <person name="Generalovic N T."/>
            <person name="Byers J.R.P. K."/>
            <person name="Montejo-Kovacevich G."/>
            <person name="Yen C E."/>
        </authorList>
    </citation>
    <scope>NUCLEOTIDE SEQUENCE [LARGE SCALE GENOMIC DNA]</scope>
</reference>
<dbReference type="PANTHER" id="PTHR15503:SF22">
    <property type="entry name" value="TRANSPOSON TY3-I GAG POLYPROTEIN"/>
    <property type="match status" value="1"/>
</dbReference>
<evidence type="ECO:0000313" key="2">
    <source>
        <dbReference type="Proteomes" id="UP000594454"/>
    </source>
</evidence>
<gene>
    <name evidence="1" type="ORF">HERILL_LOCUS1620</name>
</gene>